<name>A0A1H6CS62_9SPHI</name>
<evidence type="ECO:0000313" key="1">
    <source>
        <dbReference type="EMBL" id="SEG75841.1"/>
    </source>
</evidence>
<dbReference type="AlphaFoldDB" id="A0A1H6CS62"/>
<dbReference type="EMBL" id="FNUT01000019">
    <property type="protein sequence ID" value="SEG75841.1"/>
    <property type="molecule type" value="Genomic_DNA"/>
</dbReference>
<dbReference type="Proteomes" id="UP000236731">
    <property type="component" value="Unassembled WGS sequence"/>
</dbReference>
<dbReference type="OrthoDB" id="765031at2"/>
<protein>
    <recommendedName>
        <fullName evidence="3">Phage protein, HK97 gp10 family</fullName>
    </recommendedName>
</protein>
<accession>A0A1H6CS62</accession>
<evidence type="ECO:0000313" key="2">
    <source>
        <dbReference type="Proteomes" id="UP000236731"/>
    </source>
</evidence>
<organism evidence="1 2">
    <name type="scientific">Sphingobacterium lactis</name>
    <dbReference type="NCBI Taxonomy" id="797291"/>
    <lineage>
        <taxon>Bacteria</taxon>
        <taxon>Pseudomonadati</taxon>
        <taxon>Bacteroidota</taxon>
        <taxon>Sphingobacteriia</taxon>
        <taxon>Sphingobacteriales</taxon>
        <taxon>Sphingobacteriaceae</taxon>
        <taxon>Sphingobacterium</taxon>
    </lineage>
</organism>
<reference evidence="2" key="1">
    <citation type="submission" date="2016-10" db="EMBL/GenBank/DDBJ databases">
        <authorList>
            <person name="Varghese N."/>
            <person name="Submissions S."/>
        </authorList>
    </citation>
    <scope>NUCLEOTIDE SEQUENCE [LARGE SCALE GENOMIC DNA]</scope>
    <source>
        <strain evidence="2">DSM 22361</strain>
    </source>
</reference>
<keyword evidence="2" id="KW-1185">Reference proteome</keyword>
<gene>
    <name evidence="1" type="ORF">SAMN05421877_11949</name>
</gene>
<sequence length="140" mass="15807">MAKGAIINTIGKDLEKYRNDIVKKAKDLVGEYASELEDKATRGAPNFIRIQKEAFNGGLKAEVGPEGNDPLAAYIEFGTGLSAKEILAPYPQWIKDIAWKYKRPEDGTLKGKPYLYNNYLALMPGYQKRFKELVDKKYKS</sequence>
<dbReference type="RefSeq" id="WP_103908011.1">
    <property type="nucleotide sequence ID" value="NZ_CP049246.1"/>
</dbReference>
<evidence type="ECO:0008006" key="3">
    <source>
        <dbReference type="Google" id="ProtNLM"/>
    </source>
</evidence>
<proteinExistence type="predicted"/>